<comment type="similarity">
    <text evidence="3">Belongs to the PstS family.</text>
</comment>
<evidence type="ECO:0000256" key="6">
    <source>
        <dbReference type="ARBA" id="ARBA00022729"/>
    </source>
</evidence>
<comment type="function">
    <text evidence="1">Part of the ABC transporter complex PstSACB involved in phosphate import.</text>
</comment>
<keyword evidence="9" id="KW-0472">Membrane</keyword>
<dbReference type="PANTHER" id="PTHR30570:SF1">
    <property type="entry name" value="PHOSPHATE-BINDING PROTEIN PSTS"/>
    <property type="match status" value="1"/>
</dbReference>
<proteinExistence type="inferred from homology"/>
<dbReference type="Pfam" id="PF12849">
    <property type="entry name" value="PBP_like_2"/>
    <property type="match status" value="1"/>
</dbReference>
<evidence type="ECO:0000256" key="5">
    <source>
        <dbReference type="ARBA" id="ARBA00022592"/>
    </source>
</evidence>
<keyword evidence="5" id="KW-0813">Transport</keyword>
<feature type="domain" description="PBP" evidence="10">
    <location>
        <begin position="128"/>
        <end position="365"/>
    </location>
</feature>
<feature type="transmembrane region" description="Helical" evidence="9">
    <location>
        <begin position="7"/>
        <end position="26"/>
    </location>
</feature>
<organism evidence="11 12">
    <name type="scientific">Sporosarcina aquimarina</name>
    <dbReference type="NCBI Taxonomy" id="114975"/>
    <lineage>
        <taxon>Bacteria</taxon>
        <taxon>Bacillati</taxon>
        <taxon>Bacillota</taxon>
        <taxon>Bacilli</taxon>
        <taxon>Bacillales</taxon>
        <taxon>Caryophanaceae</taxon>
        <taxon>Sporosarcina</taxon>
    </lineage>
</organism>
<evidence type="ECO:0000256" key="8">
    <source>
        <dbReference type="ARBA" id="ARBA00023288"/>
    </source>
</evidence>
<keyword evidence="6" id="KW-0732">Signal</keyword>
<keyword evidence="12" id="KW-1185">Reference proteome</keyword>
<evidence type="ECO:0000313" key="11">
    <source>
        <dbReference type="EMBL" id="MDW0108771.1"/>
    </source>
</evidence>
<keyword evidence="8" id="KW-0449">Lipoprotein</keyword>
<dbReference type="Gene3D" id="3.40.190.10">
    <property type="entry name" value="Periplasmic binding protein-like II"/>
    <property type="match status" value="2"/>
</dbReference>
<keyword evidence="5" id="KW-0592">Phosphate transport</keyword>
<keyword evidence="9" id="KW-0812">Transmembrane</keyword>
<dbReference type="EMBL" id="JAUBDH010000001">
    <property type="protein sequence ID" value="MDW0108771.1"/>
    <property type="molecule type" value="Genomic_DNA"/>
</dbReference>
<evidence type="ECO:0000256" key="1">
    <source>
        <dbReference type="ARBA" id="ARBA00002841"/>
    </source>
</evidence>
<accession>A0ABU4FVM6</accession>
<evidence type="ECO:0000259" key="10">
    <source>
        <dbReference type="Pfam" id="PF12849"/>
    </source>
</evidence>
<sequence length="381" mass="42567">MDVFKSIILFIPLAIITFFAVVLTLLQGQIQYIPLIIAVPTVTYLLATFLLLKFFKTKRRILAFSIIAGAALIVTAIVPIRESYKQSMPTVSAEIDVYQYEPFRNLDSLAKLDHPATLKIQEPVPKLDGATALYPLYASFTEALYPKKEYYPTDSDVMVNTTPEAYNNLLNGSVDVIFAAGPSDGQKKTAQRLKKEMQMTPIGKEAFVFFVNSNNPVDSLTVQQIQDIYAGKITNWKEVDGNNETIRAFQRPADSGSQTALERFMGDVPIMKAPEENVPEGMGGIIKEVSTYRNYTNAIGFSFRYYSMEMVGNDQIKLIQVEDIAPTKETIRSGEYPISSEFYAVTAGTKNPNVQPLIDWIVSDEGQELVEKTGYVSLDEH</sequence>
<gene>
    <name evidence="11" type="ORF">QT716_01775</name>
</gene>
<dbReference type="Proteomes" id="UP001280629">
    <property type="component" value="Unassembled WGS sequence"/>
</dbReference>
<feature type="transmembrane region" description="Helical" evidence="9">
    <location>
        <begin position="32"/>
        <end position="52"/>
    </location>
</feature>
<comment type="subcellular location">
    <subcellularLocation>
        <location evidence="2">Cell membrane</location>
        <topology evidence="2">Lipid-anchor</topology>
    </subcellularLocation>
</comment>
<feature type="transmembrane region" description="Helical" evidence="9">
    <location>
        <begin position="61"/>
        <end position="80"/>
    </location>
</feature>
<evidence type="ECO:0000256" key="2">
    <source>
        <dbReference type="ARBA" id="ARBA00004193"/>
    </source>
</evidence>
<name>A0ABU4FVM6_9BACL</name>
<evidence type="ECO:0000256" key="9">
    <source>
        <dbReference type="SAM" id="Phobius"/>
    </source>
</evidence>
<evidence type="ECO:0000256" key="7">
    <source>
        <dbReference type="ARBA" id="ARBA00023139"/>
    </source>
</evidence>
<keyword evidence="9" id="KW-1133">Transmembrane helix</keyword>
<dbReference type="RefSeq" id="WP_317934018.1">
    <property type="nucleotide sequence ID" value="NZ_JAUBDH010000001.1"/>
</dbReference>
<protein>
    <submittedName>
        <fullName evidence="11">Substrate-binding domain-containing protein</fullName>
    </submittedName>
</protein>
<dbReference type="PANTHER" id="PTHR30570">
    <property type="entry name" value="PERIPLASMIC PHOSPHATE BINDING COMPONENT OF PHOSPHATE ABC TRANSPORTER"/>
    <property type="match status" value="1"/>
</dbReference>
<comment type="caution">
    <text evidence="11">The sequence shown here is derived from an EMBL/GenBank/DDBJ whole genome shotgun (WGS) entry which is preliminary data.</text>
</comment>
<comment type="subunit">
    <text evidence="4">The complex is composed of two ATP-binding proteins (PstB), two transmembrane proteins (PstC and PstA) and a solute-binding protein (PstS).</text>
</comment>
<evidence type="ECO:0000256" key="4">
    <source>
        <dbReference type="ARBA" id="ARBA00011529"/>
    </source>
</evidence>
<dbReference type="InterPro" id="IPR050811">
    <property type="entry name" value="Phosphate_ABC_transporter"/>
</dbReference>
<evidence type="ECO:0000256" key="3">
    <source>
        <dbReference type="ARBA" id="ARBA00008725"/>
    </source>
</evidence>
<evidence type="ECO:0000313" key="12">
    <source>
        <dbReference type="Proteomes" id="UP001280629"/>
    </source>
</evidence>
<keyword evidence="7" id="KW-0564">Palmitate</keyword>
<dbReference type="InterPro" id="IPR024370">
    <property type="entry name" value="PBP_domain"/>
</dbReference>
<dbReference type="SUPFAM" id="SSF53850">
    <property type="entry name" value="Periplasmic binding protein-like II"/>
    <property type="match status" value="1"/>
</dbReference>
<reference evidence="11 12" key="1">
    <citation type="submission" date="2023-06" db="EMBL/GenBank/DDBJ databases">
        <title>Sporosarcina sp. nov., isolated from Korean traditional fermented seafood 'Jeotgal'.</title>
        <authorList>
            <person name="Yang A.-I."/>
            <person name="Shin N.-R."/>
        </authorList>
    </citation>
    <scope>NUCLEOTIDE SEQUENCE [LARGE SCALE GENOMIC DNA]</scope>
    <source>
        <strain evidence="11 12">KCTC3840</strain>
    </source>
</reference>